<accession>A0ABX4CLE9</accession>
<dbReference type="RefSeq" id="WP_051885564.1">
    <property type="nucleotide sequence ID" value="NZ_JBEWQG010000011.1"/>
</dbReference>
<feature type="domain" description="Glycosyltransferase 2-like" evidence="1">
    <location>
        <begin position="6"/>
        <end position="121"/>
    </location>
</feature>
<dbReference type="CDD" id="cd00761">
    <property type="entry name" value="Glyco_tranf_GTA_type"/>
    <property type="match status" value="1"/>
</dbReference>
<evidence type="ECO:0000313" key="2">
    <source>
        <dbReference type="EMBL" id="OXA96995.1"/>
    </source>
</evidence>
<dbReference type="InterPro" id="IPR029044">
    <property type="entry name" value="Nucleotide-diphossugar_trans"/>
</dbReference>
<keyword evidence="3" id="KW-1185">Reference proteome</keyword>
<gene>
    <name evidence="2" type="ORF">B0A62_07025</name>
</gene>
<dbReference type="Proteomes" id="UP000198424">
    <property type="component" value="Unassembled WGS sequence"/>
</dbReference>
<evidence type="ECO:0000259" key="1">
    <source>
        <dbReference type="Pfam" id="PF00535"/>
    </source>
</evidence>
<dbReference type="Pfam" id="PF00535">
    <property type="entry name" value="Glycos_transf_2"/>
    <property type="match status" value="1"/>
</dbReference>
<dbReference type="PANTHER" id="PTHR43685:SF2">
    <property type="entry name" value="GLYCOSYLTRANSFERASE 2-LIKE DOMAIN-CONTAINING PROTEIN"/>
    <property type="match status" value="1"/>
</dbReference>
<dbReference type="EMBL" id="MUGY01000004">
    <property type="protein sequence ID" value="OXA96995.1"/>
    <property type="molecule type" value="Genomic_DNA"/>
</dbReference>
<proteinExistence type="predicted"/>
<dbReference type="InterPro" id="IPR001173">
    <property type="entry name" value="Glyco_trans_2-like"/>
</dbReference>
<name>A0ABX4CLE9_FLAHY</name>
<protein>
    <recommendedName>
        <fullName evidence="1">Glycosyltransferase 2-like domain-containing protein</fullName>
    </recommendedName>
</protein>
<dbReference type="PANTHER" id="PTHR43685">
    <property type="entry name" value="GLYCOSYLTRANSFERASE"/>
    <property type="match status" value="1"/>
</dbReference>
<dbReference type="SUPFAM" id="SSF53448">
    <property type="entry name" value="Nucleotide-diphospho-sugar transferases"/>
    <property type="match status" value="1"/>
</dbReference>
<organism evidence="2 3">
    <name type="scientific">Flavobacterium hydatis</name>
    <name type="common">Cytophaga aquatilis</name>
    <dbReference type="NCBI Taxonomy" id="991"/>
    <lineage>
        <taxon>Bacteria</taxon>
        <taxon>Pseudomonadati</taxon>
        <taxon>Bacteroidota</taxon>
        <taxon>Flavobacteriia</taxon>
        <taxon>Flavobacteriales</taxon>
        <taxon>Flavobacteriaceae</taxon>
        <taxon>Flavobacterium</taxon>
    </lineage>
</organism>
<comment type="caution">
    <text evidence="2">The sequence shown here is derived from an EMBL/GenBank/DDBJ whole genome shotgun (WGS) entry which is preliminary data.</text>
</comment>
<dbReference type="Gene3D" id="3.90.550.10">
    <property type="entry name" value="Spore Coat Polysaccharide Biosynthesis Protein SpsA, Chain A"/>
    <property type="match status" value="1"/>
</dbReference>
<reference evidence="2 3" key="1">
    <citation type="submission" date="2016-11" db="EMBL/GenBank/DDBJ databases">
        <title>Whole genomes of Flavobacteriaceae.</title>
        <authorList>
            <person name="Stine C."/>
            <person name="Li C."/>
            <person name="Tadesse D."/>
        </authorList>
    </citation>
    <scope>NUCLEOTIDE SEQUENCE [LARGE SCALE GENOMIC DNA]</scope>
    <source>
        <strain evidence="2 3">ATCC 29551</strain>
    </source>
</reference>
<evidence type="ECO:0000313" key="3">
    <source>
        <dbReference type="Proteomes" id="UP000198424"/>
    </source>
</evidence>
<sequence length="324" mass="37870">MSQLVSIIIPTYNRVNIISETLNSVLAQTYENWECIVIDDGSIDTTEKLLNEYIKGDKRFKFFRRPKEKSKGPSSSRNFGIENARGHFILFLDSDDLLSFDCLSNRLDFASNNLKYDFFIFKTELFNKKIGDLNKIFNSELELYSDENYLNLFLGGSYPFCVSSVLWKTDSIKSLGGFDEKIDVLEDPELHIRAFKNNLKSITSNNLGSDNFYRKDVDKINNEENHSKLLKTTYYLLSLYLKHYPKQMRDYALNFYRIEVLLKTNLSYTCKFYALFLFSGILNFKQKSIIPILIFYKILNIEKAKGLGFYRLAKKYIKQDNALV</sequence>
<dbReference type="InterPro" id="IPR050834">
    <property type="entry name" value="Glycosyltransf_2"/>
</dbReference>